<dbReference type="EMBL" id="VDGI01000037">
    <property type="protein sequence ID" value="TQR16227.1"/>
    <property type="molecule type" value="Genomic_DNA"/>
</dbReference>
<keyword evidence="2" id="KW-1185">Reference proteome</keyword>
<dbReference type="RefSeq" id="WP_142644249.1">
    <property type="nucleotide sequence ID" value="NZ_VDGI01000037.1"/>
</dbReference>
<name>A0A544TFJ7_9BACI</name>
<dbReference type="AlphaFoldDB" id="A0A544TFJ7"/>
<sequence length="118" mass="14104">MNNTIGNLIKYLHELENFLLKGSISDGGSTKYLYKSLKNGVNILEQDYLNNQMTDEEWKENILNFKRFYYDLKKSKLGLDSLFIWSEIYEERRRLINELDSVREKIIFLLETLTLLEN</sequence>
<comment type="caution">
    <text evidence="1">The sequence shown here is derived from an EMBL/GenBank/DDBJ whole genome shotgun (WGS) entry which is preliminary data.</text>
</comment>
<reference evidence="1 2" key="1">
    <citation type="submission" date="2019-06" db="EMBL/GenBank/DDBJ databases">
        <title>Psychrobacillus vulpis sp. nov., a new species isolated from feces of a red fox that inhabits in The Tablas de Daimiel Natural Park, Albacete, Spain.</title>
        <authorList>
            <person name="Rodriguez M."/>
            <person name="Reina J.C."/>
            <person name="Bejar V."/>
            <person name="Llamas I."/>
        </authorList>
    </citation>
    <scope>NUCLEOTIDE SEQUENCE [LARGE SCALE GENOMIC DNA]</scope>
    <source>
        <strain evidence="1 2">Z8</strain>
    </source>
</reference>
<gene>
    <name evidence="1" type="ORF">FG384_18945</name>
</gene>
<protein>
    <submittedName>
        <fullName evidence="1">Uncharacterized protein</fullName>
    </submittedName>
</protein>
<evidence type="ECO:0000313" key="1">
    <source>
        <dbReference type="EMBL" id="TQR16227.1"/>
    </source>
</evidence>
<accession>A0A544TFJ7</accession>
<evidence type="ECO:0000313" key="2">
    <source>
        <dbReference type="Proteomes" id="UP000316626"/>
    </source>
</evidence>
<proteinExistence type="predicted"/>
<dbReference type="Proteomes" id="UP000316626">
    <property type="component" value="Unassembled WGS sequence"/>
</dbReference>
<organism evidence="1 2">
    <name type="scientific">Psychrobacillus vulpis</name>
    <dbReference type="NCBI Taxonomy" id="2325572"/>
    <lineage>
        <taxon>Bacteria</taxon>
        <taxon>Bacillati</taxon>
        <taxon>Bacillota</taxon>
        <taxon>Bacilli</taxon>
        <taxon>Bacillales</taxon>
        <taxon>Bacillaceae</taxon>
        <taxon>Psychrobacillus</taxon>
    </lineage>
</organism>